<name>A0A830CLY6_9LAMI</name>
<dbReference type="AlphaFoldDB" id="A0A830CLY6"/>
<evidence type="ECO:0000313" key="1">
    <source>
        <dbReference type="EMBL" id="GFP99272.1"/>
    </source>
</evidence>
<comment type="caution">
    <text evidence="1">The sequence shown here is derived from an EMBL/GenBank/DDBJ whole genome shotgun (WGS) entry which is preliminary data.</text>
</comment>
<dbReference type="EMBL" id="BMAC01000563">
    <property type="protein sequence ID" value="GFP99272.1"/>
    <property type="molecule type" value="Genomic_DNA"/>
</dbReference>
<accession>A0A830CLY6</accession>
<proteinExistence type="predicted"/>
<keyword evidence="2" id="KW-1185">Reference proteome</keyword>
<evidence type="ECO:0000313" key="2">
    <source>
        <dbReference type="Proteomes" id="UP000653305"/>
    </source>
</evidence>
<reference evidence="1" key="1">
    <citation type="submission" date="2020-07" db="EMBL/GenBank/DDBJ databases">
        <title>Ethylene signaling mediates host invasion by parasitic plants.</title>
        <authorList>
            <person name="Yoshida S."/>
        </authorList>
    </citation>
    <scope>NUCLEOTIDE SEQUENCE</scope>
    <source>
        <strain evidence="1">Okayama</strain>
    </source>
</reference>
<dbReference type="Proteomes" id="UP000653305">
    <property type="component" value="Unassembled WGS sequence"/>
</dbReference>
<organism evidence="1 2">
    <name type="scientific">Phtheirospermum japonicum</name>
    <dbReference type="NCBI Taxonomy" id="374723"/>
    <lineage>
        <taxon>Eukaryota</taxon>
        <taxon>Viridiplantae</taxon>
        <taxon>Streptophyta</taxon>
        <taxon>Embryophyta</taxon>
        <taxon>Tracheophyta</taxon>
        <taxon>Spermatophyta</taxon>
        <taxon>Magnoliopsida</taxon>
        <taxon>eudicotyledons</taxon>
        <taxon>Gunneridae</taxon>
        <taxon>Pentapetalae</taxon>
        <taxon>asterids</taxon>
        <taxon>lamiids</taxon>
        <taxon>Lamiales</taxon>
        <taxon>Orobanchaceae</taxon>
        <taxon>Orobanchaceae incertae sedis</taxon>
        <taxon>Phtheirospermum</taxon>
    </lineage>
</organism>
<sequence>MITHINHINLGLSRSSPAAVNSHLRLANFYLLAGKKSLNKWGISFVGQQCLLMVGVVAVKESVGVASIITSTGLAGEESVTGSFVSKEI</sequence>
<gene>
    <name evidence="1" type="ORF">PHJA_002071200</name>
</gene>
<protein>
    <submittedName>
        <fullName evidence="1">Uncharacterized protein</fullName>
    </submittedName>
</protein>